<organism evidence="2 3">
    <name type="scientific">Marinomonas fungiae</name>
    <dbReference type="NCBI Taxonomy" id="1137284"/>
    <lineage>
        <taxon>Bacteria</taxon>
        <taxon>Pseudomonadati</taxon>
        <taxon>Pseudomonadota</taxon>
        <taxon>Gammaproteobacteria</taxon>
        <taxon>Oceanospirillales</taxon>
        <taxon>Oceanospirillaceae</taxon>
        <taxon>Marinomonas</taxon>
    </lineage>
</organism>
<dbReference type="CDD" id="cd00093">
    <property type="entry name" value="HTH_XRE"/>
    <property type="match status" value="1"/>
</dbReference>
<dbReference type="GO" id="GO:0003677">
    <property type="term" value="F:DNA binding"/>
    <property type="evidence" value="ECO:0007669"/>
    <property type="project" value="InterPro"/>
</dbReference>
<evidence type="ECO:0000259" key="1">
    <source>
        <dbReference type="PROSITE" id="PS50943"/>
    </source>
</evidence>
<feature type="domain" description="HTH cro/C1-type" evidence="1">
    <location>
        <begin position="30"/>
        <end position="84"/>
    </location>
</feature>
<dbReference type="InterPro" id="IPR001387">
    <property type="entry name" value="Cro/C1-type_HTH"/>
</dbReference>
<accession>A0A0K6IN62</accession>
<name>A0A0K6IN62_9GAMM</name>
<dbReference type="RefSeq" id="WP_141656841.1">
    <property type="nucleotide sequence ID" value="NZ_CYHG01000007.1"/>
</dbReference>
<dbReference type="Pfam" id="PF01381">
    <property type="entry name" value="HTH_3"/>
    <property type="match status" value="1"/>
</dbReference>
<proteinExistence type="predicted"/>
<protein>
    <submittedName>
        <fullName evidence="2">Helix-turn-helix</fullName>
    </submittedName>
</protein>
<dbReference type="PROSITE" id="PS50943">
    <property type="entry name" value="HTH_CROC1"/>
    <property type="match status" value="1"/>
</dbReference>
<evidence type="ECO:0000313" key="3">
    <source>
        <dbReference type="Proteomes" id="UP000182769"/>
    </source>
</evidence>
<evidence type="ECO:0000313" key="2">
    <source>
        <dbReference type="EMBL" id="CUB04555.1"/>
    </source>
</evidence>
<dbReference type="Proteomes" id="UP000182769">
    <property type="component" value="Unassembled WGS sequence"/>
</dbReference>
<gene>
    <name evidence="2" type="ORF">Ga0061065_107129</name>
</gene>
<dbReference type="STRING" id="1137284.GCA_001418205_02424"/>
<dbReference type="AlphaFoldDB" id="A0A0K6IN62"/>
<dbReference type="OrthoDB" id="6240846at2"/>
<dbReference type="InterPro" id="IPR010982">
    <property type="entry name" value="Lambda_DNA-bd_dom_sf"/>
</dbReference>
<dbReference type="EMBL" id="CYHG01000007">
    <property type="protein sequence ID" value="CUB04555.1"/>
    <property type="molecule type" value="Genomic_DNA"/>
</dbReference>
<dbReference type="SUPFAM" id="SSF47413">
    <property type="entry name" value="lambda repressor-like DNA-binding domains"/>
    <property type="match status" value="1"/>
</dbReference>
<keyword evidence="3" id="KW-1185">Reference proteome</keyword>
<reference evidence="3" key="1">
    <citation type="submission" date="2015-08" db="EMBL/GenBank/DDBJ databases">
        <authorList>
            <person name="Varghese N."/>
        </authorList>
    </citation>
    <scope>NUCLEOTIDE SEQUENCE [LARGE SCALE GENOMIC DNA]</scope>
    <source>
        <strain evidence="3">JCM 18476</strain>
    </source>
</reference>
<dbReference type="Gene3D" id="1.10.260.40">
    <property type="entry name" value="lambda repressor-like DNA-binding domains"/>
    <property type="match status" value="1"/>
</dbReference>
<sequence length="113" mass="12496">MSMIPAERQALLVQLLQQHLLGEISQGQMLKRLRKEVLGFSQTRYAEFVGVSRRTLTDIEQDKGNQAQSMIDTVFKPFGIKSGLTPIHPHVAKHMMAGAALGGSLKVKTPNEL</sequence>